<feature type="transmembrane region" description="Helical" evidence="1">
    <location>
        <begin position="51"/>
        <end position="70"/>
    </location>
</feature>
<gene>
    <name evidence="2" type="ORF">BDZ94DRAFT_1217155</name>
</gene>
<keyword evidence="1" id="KW-1133">Transmembrane helix</keyword>
<comment type="caution">
    <text evidence="2">The sequence shown here is derived from an EMBL/GenBank/DDBJ whole genome shotgun (WGS) entry which is preliminary data.</text>
</comment>
<evidence type="ECO:0000256" key="1">
    <source>
        <dbReference type="SAM" id="Phobius"/>
    </source>
</evidence>
<dbReference type="OrthoDB" id="5570013at2759"/>
<reference evidence="2" key="1">
    <citation type="submission" date="2020-11" db="EMBL/GenBank/DDBJ databases">
        <authorList>
            <consortium name="DOE Joint Genome Institute"/>
            <person name="Ahrendt S."/>
            <person name="Riley R."/>
            <person name="Andreopoulos W."/>
            <person name="Labutti K."/>
            <person name="Pangilinan J."/>
            <person name="Ruiz-Duenas F.J."/>
            <person name="Barrasa J.M."/>
            <person name="Sanchez-Garcia M."/>
            <person name="Camarero S."/>
            <person name="Miyauchi S."/>
            <person name="Serrano A."/>
            <person name="Linde D."/>
            <person name="Babiker R."/>
            <person name="Drula E."/>
            <person name="Ayuso-Fernandez I."/>
            <person name="Pacheco R."/>
            <person name="Padilla G."/>
            <person name="Ferreira P."/>
            <person name="Barriuso J."/>
            <person name="Kellner H."/>
            <person name="Castanera R."/>
            <person name="Alfaro M."/>
            <person name="Ramirez L."/>
            <person name="Pisabarro A.G."/>
            <person name="Kuo A."/>
            <person name="Tritt A."/>
            <person name="Lipzen A."/>
            <person name="He G."/>
            <person name="Yan M."/>
            <person name="Ng V."/>
            <person name="Cullen D."/>
            <person name="Martin F."/>
            <person name="Rosso M.-N."/>
            <person name="Henrissat B."/>
            <person name="Hibbett D."/>
            <person name="Martinez A.T."/>
            <person name="Grigoriev I.V."/>
        </authorList>
    </citation>
    <scope>NUCLEOTIDE SEQUENCE</scope>
    <source>
        <strain evidence="2">CBS 247.69</strain>
    </source>
</reference>
<name>A0A9P5Y9X8_9AGAR</name>
<sequence length="465" mass="50247">MDSSYPEEKVPTYRPINQPPTYSNQASQKIVILPTDIDLTIHQHRSRKLRAAIVLISAAFWVAYIISISVTEHRSSGVSSSCNGLKSLENLTASILEWPVPSDVNIDDCTNMIQDPTTASNYLRRHFSSSAVFELPLSSEKLFLLSRGASAGSVKIVQSDRVGISGRNNAKVHVVARYRHASVLSQVRLCAISRHGDQRGIGIFSPQSLAGWKFGIHYDITVHLPPAVASSPLQIKHFETDLPLFVHNIGMLADTAHFDQLSLKGSMVQINVGSLSAKNAHIETTNAKIEGTFYTSSALELTTTNAPIKVYVGLTNHPNTQATRLAMRTTNAAVTARMSLSSTARMGGQFKVTGFTTIGPLYLAFVDAPVGSGLLLNAQTSFAPATVDLHSTYEGEFRLATSSKQAIVSVDNSVMDPAGRGRRRAVELQQGGQSHAAGSVSWSPQGRRMGSVYVETSSAAIMLRV</sequence>
<protein>
    <submittedName>
        <fullName evidence="2">Uncharacterized protein</fullName>
    </submittedName>
</protein>
<dbReference type="EMBL" id="MU150257">
    <property type="protein sequence ID" value="KAF9463996.1"/>
    <property type="molecule type" value="Genomic_DNA"/>
</dbReference>
<proteinExistence type="predicted"/>
<evidence type="ECO:0000313" key="3">
    <source>
        <dbReference type="Proteomes" id="UP000807353"/>
    </source>
</evidence>
<dbReference type="AlphaFoldDB" id="A0A9P5Y9X8"/>
<keyword evidence="1" id="KW-0812">Transmembrane</keyword>
<keyword evidence="1" id="KW-0472">Membrane</keyword>
<accession>A0A9P5Y9X8</accession>
<organism evidence="2 3">
    <name type="scientific">Collybia nuda</name>
    <dbReference type="NCBI Taxonomy" id="64659"/>
    <lineage>
        <taxon>Eukaryota</taxon>
        <taxon>Fungi</taxon>
        <taxon>Dikarya</taxon>
        <taxon>Basidiomycota</taxon>
        <taxon>Agaricomycotina</taxon>
        <taxon>Agaricomycetes</taxon>
        <taxon>Agaricomycetidae</taxon>
        <taxon>Agaricales</taxon>
        <taxon>Tricholomatineae</taxon>
        <taxon>Clitocybaceae</taxon>
        <taxon>Collybia</taxon>
    </lineage>
</organism>
<dbReference type="Proteomes" id="UP000807353">
    <property type="component" value="Unassembled WGS sequence"/>
</dbReference>
<keyword evidence="3" id="KW-1185">Reference proteome</keyword>
<evidence type="ECO:0000313" key="2">
    <source>
        <dbReference type="EMBL" id="KAF9463996.1"/>
    </source>
</evidence>